<reference evidence="1" key="2">
    <citation type="submission" date="2017-11" db="EMBL/GenBank/DDBJ databases">
        <title>Coralsnake Venomics: Analyses of Venom Gland Transcriptomes and Proteomes of Six Brazilian Taxa.</title>
        <authorList>
            <person name="Aird S.D."/>
            <person name="Jorge da Silva N."/>
            <person name="Qiu L."/>
            <person name="Villar-Briones A."/>
            <person name="Aparecida-Saddi V."/>
            <person name="Campos-Telles M.P."/>
            <person name="Grau M."/>
            <person name="Mikheyev A.S."/>
        </authorList>
    </citation>
    <scope>NUCLEOTIDE SEQUENCE</scope>
    <source>
        <tissue evidence="1">Venom_gland</tissue>
    </source>
</reference>
<evidence type="ECO:0000313" key="1">
    <source>
        <dbReference type="EMBL" id="LAB37089.1"/>
    </source>
</evidence>
<protein>
    <submittedName>
        <fullName evidence="1">Uncharacterized protein</fullName>
    </submittedName>
</protein>
<name>A0A2D4MVR5_9SAUR</name>
<accession>A0A2D4MVR5</accession>
<dbReference type="EMBL" id="IACM01124750">
    <property type="protein sequence ID" value="LAB37084.1"/>
    <property type="molecule type" value="Transcribed_RNA"/>
</dbReference>
<dbReference type="EMBL" id="IACM01124751">
    <property type="protein sequence ID" value="LAB37089.1"/>
    <property type="molecule type" value="Transcribed_RNA"/>
</dbReference>
<organism evidence="1">
    <name type="scientific">Micrurus spixii</name>
    <name type="common">Amazon coral snake</name>
    <dbReference type="NCBI Taxonomy" id="129469"/>
    <lineage>
        <taxon>Eukaryota</taxon>
        <taxon>Metazoa</taxon>
        <taxon>Chordata</taxon>
        <taxon>Craniata</taxon>
        <taxon>Vertebrata</taxon>
        <taxon>Euteleostomi</taxon>
        <taxon>Lepidosauria</taxon>
        <taxon>Squamata</taxon>
        <taxon>Bifurcata</taxon>
        <taxon>Unidentata</taxon>
        <taxon>Episquamata</taxon>
        <taxon>Toxicofera</taxon>
        <taxon>Serpentes</taxon>
        <taxon>Colubroidea</taxon>
        <taxon>Elapidae</taxon>
        <taxon>Elapinae</taxon>
        <taxon>Micrurus</taxon>
    </lineage>
</organism>
<dbReference type="AlphaFoldDB" id="A0A2D4MVR5"/>
<proteinExistence type="predicted"/>
<reference evidence="1" key="1">
    <citation type="submission" date="2017-07" db="EMBL/GenBank/DDBJ databases">
        <authorList>
            <person name="Mikheyev A."/>
            <person name="Grau M."/>
        </authorList>
    </citation>
    <scope>NUCLEOTIDE SEQUENCE</scope>
    <source>
        <tissue evidence="1">Venom_gland</tissue>
    </source>
</reference>
<sequence length="124" mass="14230">MISALLEACQEILNCQIMTVMENPLRSTMVLGSLRQRTARSRLLPNLSSHQKQSELIFMQEHYFHFASSSSMSYTGLSIYDNPFFFKVCAIYTIALHHEGHLATTICICKTIYRLLEAKCDYNV</sequence>